<gene>
    <name evidence="1" type="ORF">EMELA_v1c08440</name>
</gene>
<evidence type="ECO:0000313" key="2">
    <source>
        <dbReference type="Proteomes" id="UP000231896"/>
    </source>
</evidence>
<protein>
    <recommendedName>
        <fullName evidence="3">Integrase catalytic domain-containing protein</fullName>
    </recommendedName>
</protein>
<name>A0A2K8NYQ1_9MOLU</name>
<proteinExistence type="predicted"/>
<accession>A0A2K8NYQ1</accession>
<sequence>MGANYLCTDNSVIENFHSLLKKGTIHSDWKKYNCIEDCILDVQDWCIWYNKNKNSEIKLKRNKIIE</sequence>
<dbReference type="EMBL" id="CP024964">
    <property type="protein sequence ID" value="ATZ18328.1"/>
    <property type="molecule type" value="Genomic_DNA"/>
</dbReference>
<keyword evidence="2" id="KW-1185">Reference proteome</keyword>
<evidence type="ECO:0000313" key="1">
    <source>
        <dbReference type="EMBL" id="ATZ18328.1"/>
    </source>
</evidence>
<evidence type="ECO:0008006" key="3">
    <source>
        <dbReference type="Google" id="ProtNLM"/>
    </source>
</evidence>
<dbReference type="KEGG" id="eml:EMELA_v1c08440"/>
<organism evidence="1 2">
    <name type="scientific">Mesoplasma melaleucae</name>
    <dbReference type="NCBI Taxonomy" id="81459"/>
    <lineage>
        <taxon>Bacteria</taxon>
        <taxon>Bacillati</taxon>
        <taxon>Mycoplasmatota</taxon>
        <taxon>Mollicutes</taxon>
        <taxon>Entomoplasmatales</taxon>
        <taxon>Entomoplasmataceae</taxon>
        <taxon>Mesoplasma</taxon>
    </lineage>
</organism>
<dbReference type="Proteomes" id="UP000231896">
    <property type="component" value="Chromosome"/>
</dbReference>
<dbReference type="AlphaFoldDB" id="A0A2K8NYQ1"/>
<reference evidence="1 2" key="1">
    <citation type="submission" date="2017-11" db="EMBL/GenBank/DDBJ databases">
        <title>Genome sequence of Entomoplasma melaleucae M1 (ATCC 49191).</title>
        <authorList>
            <person name="Lo W.-S."/>
            <person name="Gasparich G.E."/>
            <person name="Kuo C.-H."/>
        </authorList>
    </citation>
    <scope>NUCLEOTIDE SEQUENCE [LARGE SCALE GENOMIC DNA]</scope>
    <source>
        <strain evidence="1 2">M1</strain>
    </source>
</reference>